<feature type="compositionally biased region" description="Basic and acidic residues" evidence="2">
    <location>
        <begin position="596"/>
        <end position="614"/>
    </location>
</feature>
<evidence type="ECO:0000256" key="2">
    <source>
        <dbReference type="SAM" id="MobiDB-lite"/>
    </source>
</evidence>
<dbReference type="Proteomes" id="UP000038830">
    <property type="component" value="Unassembled WGS sequence"/>
</dbReference>
<feature type="region of interest" description="Disordered" evidence="2">
    <location>
        <begin position="1009"/>
        <end position="1043"/>
    </location>
</feature>
<feature type="compositionally biased region" description="Acidic residues" evidence="2">
    <location>
        <begin position="404"/>
        <end position="413"/>
    </location>
</feature>
<feature type="compositionally biased region" description="Basic and acidic residues" evidence="2">
    <location>
        <begin position="164"/>
        <end position="173"/>
    </location>
</feature>
<dbReference type="InterPro" id="IPR001005">
    <property type="entry name" value="SANT/Myb"/>
</dbReference>
<feature type="compositionally biased region" description="Basic and acidic residues" evidence="2">
    <location>
        <begin position="774"/>
        <end position="790"/>
    </location>
</feature>
<dbReference type="GO" id="GO:0016192">
    <property type="term" value="P:vesicle-mediated transport"/>
    <property type="evidence" value="ECO:0007669"/>
    <property type="project" value="InterPro"/>
</dbReference>
<feature type="compositionally biased region" description="Basic and acidic residues" evidence="2">
    <location>
        <begin position="190"/>
        <end position="212"/>
    </location>
</feature>
<dbReference type="SMART" id="SM00717">
    <property type="entry name" value="SANT"/>
    <property type="match status" value="2"/>
</dbReference>
<dbReference type="InterPro" id="IPR036322">
    <property type="entry name" value="WD40_repeat_dom_sf"/>
</dbReference>
<dbReference type="InterPro" id="IPR011990">
    <property type="entry name" value="TPR-like_helical_dom_sf"/>
</dbReference>
<reference evidence="5" key="1">
    <citation type="journal article" date="2015" name="J. Biotechnol.">
        <title>The structure of the Cyberlindnera jadinii genome and its relation to Candida utilis analyzed by the occurrence of single nucleotide polymorphisms.</title>
        <authorList>
            <person name="Rupp O."/>
            <person name="Brinkrolf K."/>
            <person name="Buerth C."/>
            <person name="Kunigo M."/>
            <person name="Schneider J."/>
            <person name="Jaenicke S."/>
            <person name="Goesmann A."/>
            <person name="Puehler A."/>
            <person name="Jaeger K.-E."/>
            <person name="Ernst J.F."/>
        </authorList>
    </citation>
    <scope>NUCLEOTIDE SEQUENCE [LARGE SCALE GENOMIC DNA]</scope>
    <source>
        <strain evidence="5">ATCC 18201 / CBS 1600 / BCRC 20928 / JCM 3617 / NBRC 0987 / NRRL Y-1542</strain>
    </source>
</reference>
<feature type="repeat" description="CHCR" evidence="1">
    <location>
        <begin position="1861"/>
        <end position="2004"/>
    </location>
</feature>
<feature type="compositionally biased region" description="Basic residues" evidence="2">
    <location>
        <begin position="742"/>
        <end position="758"/>
    </location>
</feature>
<protein>
    <submittedName>
        <fullName evidence="4">Vacuolar protein sorting-associated protein 41 homolog</fullName>
    </submittedName>
</protein>
<organism evidence="4 5">
    <name type="scientific">Cyberlindnera jadinii (strain ATCC 18201 / CBS 1600 / BCRC 20928 / JCM 3617 / NBRC 0987 / NRRL Y-1542)</name>
    <name type="common">Torula yeast</name>
    <name type="synonym">Candida utilis</name>
    <dbReference type="NCBI Taxonomy" id="983966"/>
    <lineage>
        <taxon>Eukaryota</taxon>
        <taxon>Fungi</taxon>
        <taxon>Dikarya</taxon>
        <taxon>Ascomycota</taxon>
        <taxon>Saccharomycotina</taxon>
        <taxon>Saccharomycetes</taxon>
        <taxon>Phaffomycetales</taxon>
        <taxon>Phaffomycetaceae</taxon>
        <taxon>Cyberlindnera</taxon>
    </lineage>
</organism>
<feature type="compositionally biased region" description="Polar residues" evidence="2">
    <location>
        <begin position="763"/>
        <end position="772"/>
    </location>
</feature>
<feature type="compositionally biased region" description="Polar residues" evidence="2">
    <location>
        <begin position="14"/>
        <end position="26"/>
    </location>
</feature>
<feature type="compositionally biased region" description="Acidic residues" evidence="2">
    <location>
        <begin position="1257"/>
        <end position="1308"/>
    </location>
</feature>
<dbReference type="PANTHER" id="PTHR13992">
    <property type="entry name" value="NUCLEAR RECEPTOR CO-REPRESSOR RELATED NCOR"/>
    <property type="match status" value="1"/>
</dbReference>
<feature type="compositionally biased region" description="Low complexity" evidence="2">
    <location>
        <begin position="937"/>
        <end position="950"/>
    </location>
</feature>
<dbReference type="PROSITE" id="PS51293">
    <property type="entry name" value="SANT"/>
    <property type="match status" value="1"/>
</dbReference>
<dbReference type="Pfam" id="PF23411">
    <property type="entry name" value="Beta-prop_Vps41"/>
    <property type="match status" value="1"/>
</dbReference>
<dbReference type="SUPFAM" id="SSF46689">
    <property type="entry name" value="Homeodomain-like"/>
    <property type="match status" value="2"/>
</dbReference>
<dbReference type="SUPFAM" id="SSF50978">
    <property type="entry name" value="WD40 repeat-like"/>
    <property type="match status" value="1"/>
</dbReference>
<feature type="compositionally biased region" description="Basic and acidic residues" evidence="2">
    <location>
        <begin position="1235"/>
        <end position="1256"/>
    </location>
</feature>
<name>A0A0H5CBH4_CYBJN</name>
<dbReference type="PROSITE" id="PS50236">
    <property type="entry name" value="CHCR"/>
    <property type="match status" value="1"/>
</dbReference>
<dbReference type="GO" id="GO:0098588">
    <property type="term" value="C:bounding membrane of organelle"/>
    <property type="evidence" value="ECO:0007669"/>
    <property type="project" value="UniProtKB-ARBA"/>
</dbReference>
<dbReference type="InterPro" id="IPR016024">
    <property type="entry name" value="ARM-type_fold"/>
</dbReference>
<dbReference type="GO" id="GO:0034967">
    <property type="term" value="C:Set3 complex"/>
    <property type="evidence" value="ECO:0007669"/>
    <property type="project" value="TreeGrafter"/>
</dbReference>
<feature type="region of interest" description="Disordered" evidence="2">
    <location>
        <begin position="1189"/>
        <end position="1313"/>
    </location>
</feature>
<dbReference type="EMBL" id="CDQK01000002">
    <property type="protein sequence ID" value="CEP21659.1"/>
    <property type="molecule type" value="Genomic_DNA"/>
</dbReference>
<evidence type="ECO:0000313" key="5">
    <source>
        <dbReference type="Proteomes" id="UP000038830"/>
    </source>
</evidence>
<sequence>MSGYRGQRPGASSRPGSIGSTGSSYDGFSRHRYSEQQHSSQQSSQQPGGSSSGSTYKPYWQSRSSSSYGSFRGDNRDYRERDRDRDSRERDVRDRDVRDREVRDRERVPSQSERYGAPRRGGYYSSIAYSGRNRDPYFSRSQPPRRGYNTYNNYSERNGGNPNYRDRRQRESYGSRYGTSRHSSLSGPGLREDVDNSWKTGHDQHHESEYDRTSSGSDYQRAPRPSLIPKDFKDDVDDDEEEDLILGKASRNSLSTENTETVTKRETSVHSDSAHEASDNAHEESHQETVSADEEVEENTKSITEGSKKLQEEPKNVEEKPKDAVQGKLETAADNTTEKRTGETTDTKTFENSDKQIPEKSSILEAVSNEPETLQQVKSLDDEIEADHVRTEEERNGDTSMREESEDESDYDPEADHEKIEKELHIKNEPIEESSESSVMVIEKEETKSNIDVEPSDMDVDCKNLALSKPLDSTSIHPLKQEESFCFPLRRTEQRVWELKNHSRDERVKRLPYLLKTPIKSLKEFSFYERTLLVHKQGILPKLRQKLSILKGSTFVHKISLLNEYAHRVDDHSHRLEEMDRQLKSFYPNEAQEEEEKSRINESPSEPRRRSRHADVRSEAEFLEILESLEKEKEQDPLYRAEQVAARIPDMILDPIEKGLRFVNTNNKVVDKEAWAMRIKTDPVDNFTRAEHEAFCEAFLSFPKRFGRISNSMGGLRSAEECVLHYYKTKKSVTDYKQLLSAKKKRGKRGAKSRRGKAKSASNTPVVSTPNESADEKELHLEKFVPKDVSDELFTDTGRPRRAAAPVFDSEKKTTPDAPTIDAAESKRPLQSEEPGVETEDKRKKKQRVSKPKSRVVFVGESTKEVNAKGKNSISSYWSVRDIALFTKLLPELGTNWSEIASRLGTKSATMVRNFYARNSDSHETSERTPTHEQQVSTPEPAAAPTSTTAQHRNPPLGFFTASASVPSNVNFTAQPIQPKPEPETSQLPVGNSFERSVLPTVSTFSTLSNQYQQPTPQVQQSQQVSNSQAPPHLPPLMPMSSSNFAPVEKQEVARSNPFSITSLLNPTEVRQLAPSLPVTGTFSPVQQKKAFFSSFDATSNANGDGLPPHQQIPEQSSFNPLDALVAAAEKKTLMRYLTVRDIEEEMSAPIDENGGAEAVSEDAHRANLQEEVDGNLNQEMDTVEAVEARDNGLKSSYNGGNGYTSNGTREEGKEDDADEECNLNKQNNVATIDKTNEESNSHSEVDKEESSKDGDIGDQEGFENSEEYESGEEGGEEEDEEDEEEEDEEEEEDDEEDEEEEEEDDEPPMLKYTRIDQLPKTFFTKEPVSSVLIHEACFAFGTSSGLLHVTDQNFQTIGTIRARRSPILSIHTDGTHVIAASIDGTVLMAALNDLHSTLAFDLKTAVYSVVFNKNYKDTKSFIYGTKSGKVVMSTTNWLGTRAERVIAEDSGPIVKLEMIKSILLWISDDGMTFYDTRTDRIITRLKKTNTDTPAELCWPRVSFPEHGLVLVGWYKHVWLIKCDDGSTLESNFKLSSAMSSFSRPVVEPHVAVESEVDIDEGIITGIGSLKGDLVVLTVNDLKVSEPPELRIINSVTLEETSTDEVILKGYKQLIANDLFLGEFAGAKTQFFIVCASDGIVAEQLDLQGRFDWYLQRSRYLSAWEMSEHLISKEMRCNIGIKQVENYLEDDNWQQAAEFLSEVLECCDPGSFVMEKWEQWSWIFIHSKKIQFLASILPKSGSKILPKSIYNECLKYFLDNDEDLFLHYTIEWEPTIYDYVDIEQDVEQILEISPDSPVIRRALANVYIRTDEPIKARNTTYYPSLSIEIPEIIKFTIGEDEFQNAPLEVIGEDLTPIIDLLVQQRHEISPDRLISLLNSKELQIVTFFYLKSIAVVDAIMSEVYETELMELYAELVPNQLLAFLKKAQHYDIDLALSICSKKELYPELVFLLGKVGQTSKAMYLIIDKLDDPDMAIEFATTHKHQKLWDIFLEQGISKPRFIKAILQNTGTLFDVNILKKIPQHVEIEGLKDSLERIMQDNRLVRVMHEVILSIIEDEGKEKAQVLDDLRWRGKYIELEKWYKDIIVLSNGETKSLDS</sequence>
<dbReference type="InterPro" id="IPR000547">
    <property type="entry name" value="Clathrin_H-chain/VPS_repeat"/>
</dbReference>
<feature type="compositionally biased region" description="Basic and acidic residues" evidence="2">
    <location>
        <begin position="920"/>
        <end position="931"/>
    </location>
</feature>
<dbReference type="PANTHER" id="PTHR13992:SF39">
    <property type="entry name" value="SMRTER, ISOFORM G"/>
    <property type="match status" value="1"/>
</dbReference>
<dbReference type="Gene3D" id="1.20.58.1880">
    <property type="match status" value="1"/>
</dbReference>
<gene>
    <name evidence="4" type="ORF">BN1211_1796</name>
</gene>
<dbReference type="Gene3D" id="2.130.10.10">
    <property type="entry name" value="YVTN repeat-like/Quinoprotein amine dehydrogenase"/>
    <property type="match status" value="1"/>
</dbReference>
<dbReference type="Pfam" id="PF00249">
    <property type="entry name" value="Myb_DNA-binding"/>
    <property type="match status" value="2"/>
</dbReference>
<dbReference type="InterPro" id="IPR051571">
    <property type="entry name" value="N-CoR_corepressor"/>
</dbReference>
<dbReference type="InterPro" id="IPR009057">
    <property type="entry name" value="Homeodomain-like_sf"/>
</dbReference>
<feature type="compositionally biased region" description="Low complexity" evidence="2">
    <location>
        <begin position="1196"/>
        <end position="1208"/>
    </location>
</feature>
<feature type="compositionally biased region" description="Low complexity" evidence="2">
    <location>
        <begin position="36"/>
        <end position="54"/>
    </location>
</feature>
<feature type="compositionally biased region" description="Basic and acidic residues" evidence="2">
    <location>
        <begin position="262"/>
        <end position="287"/>
    </location>
</feature>
<dbReference type="CDD" id="cd00167">
    <property type="entry name" value="SANT"/>
    <property type="match status" value="2"/>
</dbReference>
<dbReference type="Gene3D" id="1.25.40.10">
    <property type="entry name" value="Tetratricopeptide repeat domain"/>
    <property type="match status" value="1"/>
</dbReference>
<feature type="compositionally biased region" description="Polar residues" evidence="2">
    <location>
        <begin position="177"/>
        <end position="186"/>
    </location>
</feature>
<feature type="domain" description="SANT" evidence="3">
    <location>
        <begin position="682"/>
        <end position="734"/>
    </location>
</feature>
<feature type="compositionally biased region" description="Low complexity" evidence="2">
    <location>
        <begin position="62"/>
        <end position="72"/>
    </location>
</feature>
<feature type="region of interest" description="Disordered" evidence="2">
    <location>
        <begin position="919"/>
        <end position="962"/>
    </location>
</feature>
<feature type="region of interest" description="Disordered" evidence="2">
    <location>
        <begin position="741"/>
        <end position="855"/>
    </location>
</feature>
<dbReference type="SUPFAM" id="SSF48371">
    <property type="entry name" value="ARM repeat"/>
    <property type="match status" value="1"/>
</dbReference>
<dbReference type="Pfam" id="PF23556">
    <property type="entry name" value="TPR_Vps41"/>
    <property type="match status" value="1"/>
</dbReference>
<feature type="compositionally biased region" description="Basic and acidic residues" evidence="2">
    <location>
        <begin position="386"/>
        <end position="403"/>
    </location>
</feature>
<evidence type="ECO:0000256" key="1">
    <source>
        <dbReference type="PROSITE-ProRule" id="PRU01006"/>
    </source>
</evidence>
<dbReference type="GO" id="GO:0006886">
    <property type="term" value="P:intracellular protein transport"/>
    <property type="evidence" value="ECO:0007669"/>
    <property type="project" value="UniProtKB-UniRule"/>
</dbReference>
<accession>A0A0H5CBH4</accession>
<feature type="compositionally biased region" description="Acidic residues" evidence="2">
    <location>
        <begin position="234"/>
        <end position="244"/>
    </location>
</feature>
<feature type="region of interest" description="Disordered" evidence="2">
    <location>
        <begin position="587"/>
        <end position="614"/>
    </location>
</feature>
<feature type="region of interest" description="Disordered" evidence="2">
    <location>
        <begin position="1"/>
        <end position="439"/>
    </location>
</feature>
<dbReference type="InterPro" id="IPR057780">
    <property type="entry name" value="Beta-prop_Vps41"/>
</dbReference>
<feature type="compositionally biased region" description="Basic and acidic residues" evidence="2">
    <location>
        <begin position="73"/>
        <end position="108"/>
    </location>
</feature>
<evidence type="ECO:0000313" key="4">
    <source>
        <dbReference type="EMBL" id="CEP21659.1"/>
    </source>
</evidence>
<dbReference type="InterPro" id="IPR017884">
    <property type="entry name" value="SANT_dom"/>
</dbReference>
<feature type="compositionally biased region" description="Basic and acidic residues" evidence="2">
    <location>
        <begin position="306"/>
        <end position="325"/>
    </location>
</feature>
<feature type="compositionally biased region" description="Basic and acidic residues" evidence="2">
    <location>
        <begin position="414"/>
        <end position="430"/>
    </location>
</feature>
<feature type="compositionally biased region" description="Basic residues" evidence="2">
    <location>
        <begin position="843"/>
        <end position="854"/>
    </location>
</feature>
<proteinExistence type="predicted"/>
<dbReference type="Gene3D" id="1.10.10.60">
    <property type="entry name" value="Homeodomain-like"/>
    <property type="match status" value="1"/>
</dbReference>
<dbReference type="GO" id="GO:0006357">
    <property type="term" value="P:regulation of transcription by RNA polymerase II"/>
    <property type="evidence" value="ECO:0007669"/>
    <property type="project" value="TreeGrafter"/>
</dbReference>
<evidence type="ECO:0000259" key="3">
    <source>
        <dbReference type="PROSITE" id="PS51293"/>
    </source>
</evidence>
<feature type="compositionally biased region" description="Polar residues" evidence="2">
    <location>
        <begin position="149"/>
        <end position="161"/>
    </location>
</feature>
<feature type="compositionally biased region" description="Basic and acidic residues" evidence="2">
    <location>
        <begin position="336"/>
        <end position="358"/>
    </location>
</feature>
<dbReference type="SMART" id="SM00299">
    <property type="entry name" value="CLH"/>
    <property type="match status" value="1"/>
</dbReference>
<feature type="compositionally biased region" description="Low complexity" evidence="2">
    <location>
        <begin position="1009"/>
        <end position="1031"/>
    </location>
</feature>
<dbReference type="InterPro" id="IPR015943">
    <property type="entry name" value="WD40/YVTN_repeat-like_dom_sf"/>
</dbReference>
<feature type="compositionally biased region" description="Polar residues" evidence="2">
    <location>
        <begin position="250"/>
        <end position="261"/>
    </location>
</feature>